<dbReference type="AlphaFoldDB" id="A0A1F6E4N2"/>
<dbReference type="InterPro" id="IPR037187">
    <property type="entry name" value="DnaK_N"/>
</dbReference>
<dbReference type="GO" id="GO:0008270">
    <property type="term" value="F:zinc ion binding"/>
    <property type="evidence" value="ECO:0007669"/>
    <property type="project" value="UniProtKB-KW"/>
</dbReference>
<evidence type="ECO:0000313" key="8">
    <source>
        <dbReference type="Proteomes" id="UP000177107"/>
    </source>
</evidence>
<evidence type="ECO:0000259" key="6">
    <source>
        <dbReference type="Pfam" id="PF01258"/>
    </source>
</evidence>
<dbReference type="Gene3D" id="1.20.120.910">
    <property type="entry name" value="DksA, coiled-coil domain"/>
    <property type="match status" value="1"/>
</dbReference>
<evidence type="ECO:0000256" key="1">
    <source>
        <dbReference type="ARBA" id="ARBA00022723"/>
    </source>
</evidence>
<protein>
    <recommendedName>
        <fullName evidence="6">Zinc finger DksA/TraR C4-type domain-containing protein</fullName>
    </recommendedName>
</protein>
<dbReference type="STRING" id="1798499.A3C95_00745"/>
<dbReference type="PROSITE" id="PS51128">
    <property type="entry name" value="ZF_DKSA_2"/>
    <property type="match status" value="1"/>
</dbReference>
<dbReference type="SUPFAM" id="SSF109635">
    <property type="entry name" value="DnaK suppressor protein DksA, alpha-hairpin domain"/>
    <property type="match status" value="1"/>
</dbReference>
<feature type="zinc finger region" description="dksA C4-type" evidence="4">
    <location>
        <begin position="91"/>
        <end position="115"/>
    </location>
</feature>
<name>A0A1F6E4N2_9BACT</name>
<comment type="caution">
    <text evidence="7">The sequence shown here is derived from an EMBL/GenBank/DDBJ whole genome shotgun (WGS) entry which is preliminary data.</text>
</comment>
<dbReference type="Proteomes" id="UP000177107">
    <property type="component" value="Unassembled WGS sequence"/>
</dbReference>
<sequence length="118" mass="12858">MKTAHFKALLIQEKDKLEAELSGIGRKNPANPKDWEPVPPANGEAESDLADIADRSIGFDTNASIVADLETRLNEVTASLDRVEKGTYGKCEVSGEPIEEERLSADPAARTCLKHLNQ</sequence>
<gene>
    <name evidence="7" type="ORF">A3C95_00745</name>
</gene>
<keyword evidence="1" id="KW-0479">Metal-binding</keyword>
<dbReference type="PANTHER" id="PTHR33823:SF4">
    <property type="entry name" value="GENERAL STRESS PROTEIN 16O"/>
    <property type="match status" value="1"/>
</dbReference>
<keyword evidence="2" id="KW-0863">Zinc-finger</keyword>
<feature type="domain" description="Zinc finger DksA/TraR C4-type" evidence="6">
    <location>
        <begin position="86"/>
        <end position="113"/>
    </location>
</feature>
<evidence type="ECO:0000256" key="3">
    <source>
        <dbReference type="ARBA" id="ARBA00022833"/>
    </source>
</evidence>
<dbReference type="Pfam" id="PF01258">
    <property type="entry name" value="zf-dskA_traR"/>
    <property type="match status" value="1"/>
</dbReference>
<evidence type="ECO:0000256" key="4">
    <source>
        <dbReference type="PROSITE-ProRule" id="PRU00510"/>
    </source>
</evidence>
<evidence type="ECO:0000256" key="2">
    <source>
        <dbReference type="ARBA" id="ARBA00022771"/>
    </source>
</evidence>
<feature type="region of interest" description="Disordered" evidence="5">
    <location>
        <begin position="23"/>
        <end position="47"/>
    </location>
</feature>
<evidence type="ECO:0000313" key="7">
    <source>
        <dbReference type="EMBL" id="OGG68674.1"/>
    </source>
</evidence>
<dbReference type="InterPro" id="IPR000962">
    <property type="entry name" value="Znf_DskA_TraR"/>
</dbReference>
<evidence type="ECO:0000256" key="5">
    <source>
        <dbReference type="SAM" id="MobiDB-lite"/>
    </source>
</evidence>
<proteinExistence type="predicted"/>
<dbReference type="EMBL" id="MFLM01000005">
    <property type="protein sequence ID" value="OGG68674.1"/>
    <property type="molecule type" value="Genomic_DNA"/>
</dbReference>
<reference evidence="7 8" key="1">
    <citation type="journal article" date="2016" name="Nat. Commun.">
        <title>Thousands of microbial genomes shed light on interconnected biogeochemical processes in an aquifer system.</title>
        <authorList>
            <person name="Anantharaman K."/>
            <person name="Brown C.T."/>
            <person name="Hug L.A."/>
            <person name="Sharon I."/>
            <person name="Castelle C.J."/>
            <person name="Probst A.J."/>
            <person name="Thomas B.C."/>
            <person name="Singh A."/>
            <person name="Wilkins M.J."/>
            <person name="Karaoz U."/>
            <person name="Brodie E.L."/>
            <person name="Williams K.H."/>
            <person name="Hubbard S.S."/>
            <person name="Banfield J.F."/>
        </authorList>
    </citation>
    <scope>NUCLEOTIDE SEQUENCE [LARGE SCALE GENOMIC DNA]</scope>
</reference>
<accession>A0A1F6E4N2</accession>
<dbReference type="PANTHER" id="PTHR33823">
    <property type="entry name" value="RNA POLYMERASE-BINDING TRANSCRIPTION FACTOR DKSA-RELATED"/>
    <property type="match status" value="1"/>
</dbReference>
<keyword evidence="3" id="KW-0862">Zinc</keyword>
<organism evidence="7 8">
    <name type="scientific">Candidatus Kaiserbacteria bacterium RIFCSPHIGHO2_02_FULL_56_30</name>
    <dbReference type="NCBI Taxonomy" id="1798499"/>
    <lineage>
        <taxon>Bacteria</taxon>
        <taxon>Candidatus Kaiseribacteriota</taxon>
    </lineage>
</organism>